<dbReference type="Pfam" id="PF00188">
    <property type="entry name" value="CAP"/>
    <property type="match status" value="2"/>
</dbReference>
<dbReference type="FunFam" id="3.40.33.10:FF:000002">
    <property type="entry name" value="Golgi-associated plant pathogenesis-related protein 1"/>
    <property type="match status" value="1"/>
</dbReference>
<dbReference type="InterPro" id="IPR001283">
    <property type="entry name" value="CRISP-related"/>
</dbReference>
<dbReference type="InterPro" id="IPR018244">
    <property type="entry name" value="Allrgn_V5/Tpx1_CS"/>
</dbReference>
<dbReference type="PANTHER" id="PTHR10334">
    <property type="entry name" value="CYSTEINE-RICH SECRETORY PROTEIN-RELATED"/>
    <property type="match status" value="1"/>
</dbReference>
<dbReference type="EMBL" id="BTSX01000005">
    <property type="protein sequence ID" value="GMT00267.1"/>
    <property type="molecule type" value="Genomic_DNA"/>
</dbReference>
<feature type="non-terminal residue" evidence="3">
    <location>
        <position position="1"/>
    </location>
</feature>
<dbReference type="Proteomes" id="UP001432027">
    <property type="component" value="Unassembled WGS sequence"/>
</dbReference>
<evidence type="ECO:0000259" key="2">
    <source>
        <dbReference type="SMART" id="SM00198"/>
    </source>
</evidence>
<comment type="caution">
    <text evidence="3">The sequence shown here is derived from an EMBL/GenBank/DDBJ whole genome shotgun (WGS) entry which is preliminary data.</text>
</comment>
<organism evidence="3 4">
    <name type="scientific">Pristionchus entomophagus</name>
    <dbReference type="NCBI Taxonomy" id="358040"/>
    <lineage>
        <taxon>Eukaryota</taxon>
        <taxon>Metazoa</taxon>
        <taxon>Ecdysozoa</taxon>
        <taxon>Nematoda</taxon>
        <taxon>Chromadorea</taxon>
        <taxon>Rhabditida</taxon>
        <taxon>Rhabditina</taxon>
        <taxon>Diplogasteromorpha</taxon>
        <taxon>Diplogasteroidea</taxon>
        <taxon>Neodiplogasteridae</taxon>
        <taxon>Pristionchus</taxon>
    </lineage>
</organism>
<evidence type="ECO:0000313" key="3">
    <source>
        <dbReference type="EMBL" id="GMT00267.1"/>
    </source>
</evidence>
<dbReference type="GO" id="GO:0005576">
    <property type="term" value="C:extracellular region"/>
    <property type="evidence" value="ECO:0007669"/>
    <property type="project" value="InterPro"/>
</dbReference>
<dbReference type="InterPro" id="IPR034113">
    <property type="entry name" value="SCP_GAPR1-like"/>
</dbReference>
<feature type="compositionally biased region" description="Polar residues" evidence="1">
    <location>
        <begin position="1"/>
        <end position="20"/>
    </location>
</feature>
<sequence>QSSSIDDSMGNRSSLPTPQGYSDKEADEIRKKILTEHNRVRVLHNAAPITFEEKMNKCAQEAANSMARKEKLETANTVYGEILYSCSGTGVKAENVVSHFYSNSQKGSTNPQLTQILSPNSRRLGVGISRSQRGTLYICLLYSGSANLEPQSNITLQYGNHCLKDNNNKLPSKSLNENRAEVSPRSITSIYRIPHQILSDHNQYRAKHRAPPLRFDDALNKSAQSYADKLAKADGGLAHSDSAREGKHGENLYCASGHPPTDSSRAWYNEISNYDFVKGGFSPSTGHFTALVWKSSSSLGLGIAQSKSGKTFVVAQYAPPGNRAGHYIENVLPLK</sequence>
<reference evidence="3" key="1">
    <citation type="submission" date="2023-10" db="EMBL/GenBank/DDBJ databases">
        <title>Genome assembly of Pristionchus species.</title>
        <authorList>
            <person name="Yoshida K."/>
            <person name="Sommer R.J."/>
        </authorList>
    </citation>
    <scope>NUCLEOTIDE SEQUENCE</scope>
    <source>
        <strain evidence="3">RS0144</strain>
    </source>
</reference>
<gene>
    <name evidence="3" type="ORF">PENTCL1PPCAC_22441</name>
</gene>
<keyword evidence="4" id="KW-1185">Reference proteome</keyword>
<dbReference type="PRINTS" id="PR00837">
    <property type="entry name" value="V5TPXLIKE"/>
</dbReference>
<dbReference type="Gene3D" id="3.40.33.10">
    <property type="entry name" value="CAP"/>
    <property type="match status" value="2"/>
</dbReference>
<dbReference type="SMART" id="SM00198">
    <property type="entry name" value="SCP"/>
    <property type="match status" value="1"/>
</dbReference>
<dbReference type="InterPro" id="IPR014044">
    <property type="entry name" value="CAP_dom"/>
</dbReference>
<evidence type="ECO:0000313" key="4">
    <source>
        <dbReference type="Proteomes" id="UP001432027"/>
    </source>
</evidence>
<feature type="domain" description="SCP" evidence="2">
    <location>
        <begin position="192"/>
        <end position="325"/>
    </location>
</feature>
<accession>A0AAV5U1C6</accession>
<proteinExistence type="predicted"/>
<dbReference type="InterPro" id="IPR035940">
    <property type="entry name" value="CAP_sf"/>
</dbReference>
<name>A0AAV5U1C6_9BILA</name>
<feature type="region of interest" description="Disordered" evidence="1">
    <location>
        <begin position="1"/>
        <end position="25"/>
    </location>
</feature>
<protein>
    <recommendedName>
        <fullName evidence="2">SCP domain-containing protein</fullName>
    </recommendedName>
</protein>
<evidence type="ECO:0000256" key="1">
    <source>
        <dbReference type="SAM" id="MobiDB-lite"/>
    </source>
</evidence>
<dbReference type="PROSITE" id="PS01009">
    <property type="entry name" value="CRISP_1"/>
    <property type="match status" value="1"/>
</dbReference>
<dbReference type="SUPFAM" id="SSF55797">
    <property type="entry name" value="PR-1-like"/>
    <property type="match status" value="2"/>
</dbReference>
<dbReference type="CDD" id="cd05382">
    <property type="entry name" value="CAP_GAPR1-like"/>
    <property type="match status" value="1"/>
</dbReference>
<dbReference type="AlphaFoldDB" id="A0AAV5U1C6"/>